<dbReference type="InterPro" id="IPR029018">
    <property type="entry name" value="Hex-like_dom2"/>
</dbReference>
<reference evidence="11" key="1">
    <citation type="journal article" date="2023" name="Mol. Biol. Evol.">
        <title>Third-Generation Sequencing Reveals the Adaptive Role of the Epigenome in Three Deep-Sea Polychaetes.</title>
        <authorList>
            <person name="Perez M."/>
            <person name="Aroh O."/>
            <person name="Sun Y."/>
            <person name="Lan Y."/>
            <person name="Juniper S.K."/>
            <person name="Young C.R."/>
            <person name="Angers B."/>
            <person name="Qian P.Y."/>
        </authorList>
    </citation>
    <scope>NUCLEOTIDE SEQUENCE</scope>
    <source>
        <strain evidence="11">R07B-5</strain>
    </source>
</reference>
<evidence type="ECO:0000256" key="5">
    <source>
        <dbReference type="ARBA" id="ARBA00023295"/>
    </source>
</evidence>
<dbReference type="Gene3D" id="2.60.40.290">
    <property type="match status" value="1"/>
</dbReference>
<dbReference type="Pfam" id="PF03173">
    <property type="entry name" value="CHB_HEX"/>
    <property type="match status" value="1"/>
</dbReference>
<dbReference type="GO" id="GO:0030203">
    <property type="term" value="P:glycosaminoglycan metabolic process"/>
    <property type="evidence" value="ECO:0007669"/>
    <property type="project" value="TreeGrafter"/>
</dbReference>
<gene>
    <name evidence="11" type="ORF">NP493_505g00050</name>
</gene>
<evidence type="ECO:0000256" key="8">
    <source>
        <dbReference type="PIRSR" id="PIRSR625705-1"/>
    </source>
</evidence>
<evidence type="ECO:0000259" key="10">
    <source>
        <dbReference type="SMART" id="SM01081"/>
    </source>
</evidence>
<dbReference type="Gene3D" id="3.30.379.10">
    <property type="entry name" value="Chitobiase/beta-hexosaminidase domain 2-like"/>
    <property type="match status" value="1"/>
</dbReference>
<dbReference type="GO" id="GO:0030247">
    <property type="term" value="F:polysaccharide binding"/>
    <property type="evidence" value="ECO:0007669"/>
    <property type="project" value="InterPro"/>
</dbReference>
<dbReference type="InterPro" id="IPR015882">
    <property type="entry name" value="HEX_bac_N"/>
</dbReference>
<accession>A0AAD9KWU6</accession>
<evidence type="ECO:0000256" key="2">
    <source>
        <dbReference type="ARBA" id="ARBA00006285"/>
    </source>
</evidence>
<comment type="catalytic activity">
    <reaction evidence="1">
        <text>Hydrolysis of terminal non-reducing N-acetyl-D-hexosamine residues in N-acetyl-beta-D-hexosaminides.</text>
        <dbReference type="EC" id="3.2.1.52"/>
    </reaction>
</comment>
<evidence type="ECO:0000256" key="6">
    <source>
        <dbReference type="ARBA" id="ARBA00030512"/>
    </source>
</evidence>
<evidence type="ECO:0000313" key="12">
    <source>
        <dbReference type="Proteomes" id="UP001209878"/>
    </source>
</evidence>
<dbReference type="PANTHER" id="PTHR22600:SF57">
    <property type="entry name" value="BETA-N-ACETYLHEXOSAMINIDASE"/>
    <property type="match status" value="1"/>
</dbReference>
<dbReference type="SUPFAM" id="SSF49384">
    <property type="entry name" value="Carbohydrate-binding domain"/>
    <property type="match status" value="1"/>
</dbReference>
<comment type="similarity">
    <text evidence="2">Belongs to the glycosyl hydrolase 20 family.</text>
</comment>
<evidence type="ECO:0000256" key="3">
    <source>
        <dbReference type="ARBA" id="ARBA00012663"/>
    </source>
</evidence>
<sequence>MAGHLEMFVLVTWLSLTCASHPGERQRLVDYLGENLGVTYTVVRNGNGSLFEAEIVLKNTGDETISSPDWELYLCHIRLIEPATIRPNGAELGSSGFKAFHVNGCQHKIVPSVGFTELLPGKSVTIAFRAQYWQVAVTDVMPNWYVVTSGATPALIKSTAGESLDFVTPLTKPEQLIRAPGDLCKPLTVEDRFDLNANITNVTTPDIEVVPTPVEVAVDASRRFTFDSQWVVIQTRVLAKEANVLADSLNLRKQQHKPSSHYIFMETGDVTLKGKTTSVTESYRIEVDADTPSVRIVGRDKAGVFYGVQTLMSLANDSRGIPAGHIADQPRYHYRGLLLDVSRNFRSKEEVLQLIDVGSKRCHDLTEKTCIVPQLGSGPTTSGPGSGFYTQADYKEILVRAAARHVQVIPEFDSPGHARAAIVAMATRDDFRLRHPDDISQYISVQFMRHVVREVKKMHEVAQPLKVFHFGGDEVAHGAWVDSPACKALSSGVPTDRHSLKRRFAEKVAEIVHDEGLDLAGWEDGLMSQGNEPYDLSLFPNGNMFAYAWQNIWEWGGGSRAYRLANAGYKVVISHATHLYFDHPQEPDPEERGYYWATRYTDTRKVFHFLPDSLYDNMDTDRMGHLLNRSVICVNQACPPLETESKDNIIGMQGHLWSETVRTKEQSHQMLFPRLLALAERAWHKAAWENAMSEEERDSLRDEDWERFANALGSKELALECNLNDGHMWAECPPIYVGLPGIRIQLRTKSADGKRRSRVVTVRSVAGSVTATTACLWLGLLAATLGTL</sequence>
<dbReference type="InterPro" id="IPR008965">
    <property type="entry name" value="CBM2/CBM3_carb-bd_dom_sf"/>
</dbReference>
<dbReference type="AlphaFoldDB" id="A0AAD9KWU6"/>
<dbReference type="InterPro" id="IPR015883">
    <property type="entry name" value="Glyco_hydro_20_cat"/>
</dbReference>
<keyword evidence="4" id="KW-0378">Hydrolase</keyword>
<keyword evidence="5" id="KW-0326">Glycosidase</keyword>
<dbReference type="EMBL" id="JAODUO010000508">
    <property type="protein sequence ID" value="KAK2179163.1"/>
    <property type="molecule type" value="Genomic_DNA"/>
</dbReference>
<dbReference type="GO" id="GO:0004563">
    <property type="term" value="F:beta-N-acetylhexosaminidase activity"/>
    <property type="evidence" value="ECO:0007669"/>
    <property type="project" value="UniProtKB-EC"/>
</dbReference>
<evidence type="ECO:0000313" key="11">
    <source>
        <dbReference type="EMBL" id="KAK2179163.1"/>
    </source>
</evidence>
<proteinExistence type="inferred from homology"/>
<evidence type="ECO:0000256" key="1">
    <source>
        <dbReference type="ARBA" id="ARBA00001231"/>
    </source>
</evidence>
<dbReference type="SUPFAM" id="SSF51445">
    <property type="entry name" value="(Trans)glycosidases"/>
    <property type="match status" value="1"/>
</dbReference>
<name>A0AAD9KWU6_RIDPI</name>
<keyword evidence="9" id="KW-0732">Signal</keyword>
<dbReference type="InterPro" id="IPR025705">
    <property type="entry name" value="Beta_hexosaminidase_sua/sub"/>
</dbReference>
<dbReference type="InterPro" id="IPR012291">
    <property type="entry name" value="CBM2_carb-bd_dom_sf"/>
</dbReference>
<dbReference type="SUPFAM" id="SSF55545">
    <property type="entry name" value="beta-N-acetylhexosaminidase-like domain"/>
    <property type="match status" value="1"/>
</dbReference>
<dbReference type="SMART" id="SM01081">
    <property type="entry name" value="CHB_HEX"/>
    <property type="match status" value="1"/>
</dbReference>
<dbReference type="Proteomes" id="UP001209878">
    <property type="component" value="Unassembled WGS sequence"/>
</dbReference>
<dbReference type="Pfam" id="PF00728">
    <property type="entry name" value="Glyco_hydro_20"/>
    <property type="match status" value="1"/>
</dbReference>
<protein>
    <recommendedName>
        <fullName evidence="3">beta-N-acetylhexosaminidase</fullName>
        <ecNumber evidence="3">3.2.1.52</ecNumber>
    </recommendedName>
    <alternativeName>
        <fullName evidence="6">Beta-N-acetylhexosaminidase</fullName>
    </alternativeName>
    <alternativeName>
        <fullName evidence="7">N-acetyl-beta-glucosaminidase</fullName>
    </alternativeName>
</protein>
<keyword evidence="12" id="KW-1185">Reference proteome</keyword>
<evidence type="ECO:0000256" key="7">
    <source>
        <dbReference type="ARBA" id="ARBA00033000"/>
    </source>
</evidence>
<dbReference type="GO" id="GO:0005975">
    <property type="term" value="P:carbohydrate metabolic process"/>
    <property type="evidence" value="ECO:0007669"/>
    <property type="project" value="InterPro"/>
</dbReference>
<dbReference type="Pfam" id="PF02838">
    <property type="entry name" value="Glyco_hydro_20b"/>
    <property type="match status" value="1"/>
</dbReference>
<feature type="domain" description="Chitobiase/beta-hexosaminidases N-terminal" evidence="10">
    <location>
        <begin position="34"/>
        <end position="192"/>
    </location>
</feature>
<dbReference type="InterPro" id="IPR004866">
    <property type="entry name" value="CHB/HEX_N_dom"/>
</dbReference>
<evidence type="ECO:0000256" key="9">
    <source>
        <dbReference type="SAM" id="SignalP"/>
    </source>
</evidence>
<feature type="chain" id="PRO_5042230024" description="beta-N-acetylhexosaminidase" evidence="9">
    <location>
        <begin position="20"/>
        <end position="788"/>
    </location>
</feature>
<organism evidence="11 12">
    <name type="scientific">Ridgeia piscesae</name>
    <name type="common">Tubeworm</name>
    <dbReference type="NCBI Taxonomy" id="27915"/>
    <lineage>
        <taxon>Eukaryota</taxon>
        <taxon>Metazoa</taxon>
        <taxon>Spiralia</taxon>
        <taxon>Lophotrochozoa</taxon>
        <taxon>Annelida</taxon>
        <taxon>Polychaeta</taxon>
        <taxon>Sedentaria</taxon>
        <taxon>Canalipalpata</taxon>
        <taxon>Sabellida</taxon>
        <taxon>Siboglinidae</taxon>
        <taxon>Ridgeia</taxon>
    </lineage>
</organism>
<dbReference type="EC" id="3.2.1.52" evidence="3"/>
<dbReference type="PANTHER" id="PTHR22600">
    <property type="entry name" value="BETA-HEXOSAMINIDASE"/>
    <property type="match status" value="1"/>
</dbReference>
<dbReference type="InterPro" id="IPR017853">
    <property type="entry name" value="GH"/>
</dbReference>
<comment type="caution">
    <text evidence="11">The sequence shown here is derived from an EMBL/GenBank/DDBJ whole genome shotgun (WGS) entry which is preliminary data.</text>
</comment>
<evidence type="ECO:0000256" key="4">
    <source>
        <dbReference type="ARBA" id="ARBA00022801"/>
    </source>
</evidence>
<feature type="active site" description="Proton donor" evidence="8">
    <location>
        <position position="474"/>
    </location>
</feature>
<feature type="signal peptide" evidence="9">
    <location>
        <begin position="1"/>
        <end position="19"/>
    </location>
</feature>
<dbReference type="PRINTS" id="PR00738">
    <property type="entry name" value="GLHYDRLASE20"/>
</dbReference>
<dbReference type="Gene3D" id="3.20.20.80">
    <property type="entry name" value="Glycosidases"/>
    <property type="match status" value="2"/>
</dbReference>
<dbReference type="GO" id="GO:0016020">
    <property type="term" value="C:membrane"/>
    <property type="evidence" value="ECO:0007669"/>
    <property type="project" value="TreeGrafter"/>
</dbReference>